<organism evidence="2 3">
    <name type="scientific">Aureobasidium melanogenum</name>
    <name type="common">Aureobasidium pullulans var. melanogenum</name>
    <dbReference type="NCBI Taxonomy" id="46634"/>
    <lineage>
        <taxon>Eukaryota</taxon>
        <taxon>Fungi</taxon>
        <taxon>Dikarya</taxon>
        <taxon>Ascomycota</taxon>
        <taxon>Pezizomycotina</taxon>
        <taxon>Dothideomycetes</taxon>
        <taxon>Dothideomycetidae</taxon>
        <taxon>Dothideales</taxon>
        <taxon>Saccotheciaceae</taxon>
        <taxon>Aureobasidium</taxon>
    </lineage>
</organism>
<dbReference type="EMBL" id="JAHFXS010001757">
    <property type="protein sequence ID" value="KAG9975706.1"/>
    <property type="molecule type" value="Genomic_DNA"/>
</dbReference>
<protein>
    <submittedName>
        <fullName evidence="2">Uncharacterized protein</fullName>
    </submittedName>
</protein>
<gene>
    <name evidence="2" type="ORF">KCU98_g11187</name>
</gene>
<dbReference type="AlphaFoldDB" id="A0A9P8FKB7"/>
<evidence type="ECO:0000313" key="3">
    <source>
        <dbReference type="Proteomes" id="UP000729357"/>
    </source>
</evidence>
<reference evidence="2" key="1">
    <citation type="journal article" date="2021" name="J Fungi (Basel)">
        <title>Virulence traits and population genomics of the black yeast Aureobasidium melanogenum.</title>
        <authorList>
            <person name="Cernosa A."/>
            <person name="Sun X."/>
            <person name="Gostincar C."/>
            <person name="Fang C."/>
            <person name="Gunde-Cimerman N."/>
            <person name="Song Z."/>
        </authorList>
    </citation>
    <scope>NUCLEOTIDE SEQUENCE</scope>
    <source>
        <strain evidence="2">EXF-9298</strain>
    </source>
</reference>
<feature type="region of interest" description="Disordered" evidence="1">
    <location>
        <begin position="1"/>
        <end position="41"/>
    </location>
</feature>
<comment type="caution">
    <text evidence="2">The sequence shown here is derived from an EMBL/GenBank/DDBJ whole genome shotgun (WGS) entry which is preliminary data.</text>
</comment>
<accession>A0A9P8FKB7</accession>
<evidence type="ECO:0000313" key="2">
    <source>
        <dbReference type="EMBL" id="KAG9975706.1"/>
    </source>
</evidence>
<evidence type="ECO:0000256" key="1">
    <source>
        <dbReference type="SAM" id="MobiDB-lite"/>
    </source>
</evidence>
<sequence length="214" mass="24044">MTNPSSTFHPRPTANEPPRKRAKRVHEGHSYAPNDISPKHSLPLTVMAQPRFTTDTYIPHTSLETISNKIKKFQSDLSSAASGECFGPGKQKVLDCKHDVDVLAGMVKGLEVQSVARKRSLKVLLEASIDQLFDTYVDKAFEVVDENTERLIRSILHTASHKQNIKDVIKNGLNNEPDVLLDFEVKFERYFKEALSNAVARFVAGDVLFQLKEI</sequence>
<name>A0A9P8FKB7_AURME</name>
<proteinExistence type="predicted"/>
<reference evidence="2" key="2">
    <citation type="submission" date="2021-08" db="EMBL/GenBank/DDBJ databases">
        <authorList>
            <person name="Gostincar C."/>
            <person name="Sun X."/>
            <person name="Song Z."/>
            <person name="Gunde-Cimerman N."/>
        </authorList>
    </citation>
    <scope>NUCLEOTIDE SEQUENCE</scope>
    <source>
        <strain evidence="2">EXF-9298</strain>
    </source>
</reference>
<keyword evidence="3" id="KW-1185">Reference proteome</keyword>
<dbReference type="Proteomes" id="UP000729357">
    <property type="component" value="Unassembled WGS sequence"/>
</dbReference>
<feature type="non-terminal residue" evidence="2">
    <location>
        <position position="214"/>
    </location>
</feature>